<dbReference type="SUPFAM" id="SSF52009">
    <property type="entry name" value="Phosphohistidine domain"/>
    <property type="match status" value="1"/>
</dbReference>
<gene>
    <name evidence="17" type="ORF">G3N56_09790</name>
</gene>
<dbReference type="UniPathway" id="UPA00138"/>
<dbReference type="GO" id="GO:0008986">
    <property type="term" value="F:pyruvate, water dikinase activity"/>
    <property type="evidence" value="ECO:0007669"/>
    <property type="project" value="UniProtKB-EC"/>
</dbReference>
<evidence type="ECO:0000256" key="4">
    <source>
        <dbReference type="ARBA" id="ARBA00007837"/>
    </source>
</evidence>
<evidence type="ECO:0000256" key="11">
    <source>
        <dbReference type="ARBA" id="ARBA00022840"/>
    </source>
</evidence>
<proteinExistence type="inferred from homology"/>
<evidence type="ECO:0000256" key="12">
    <source>
        <dbReference type="ARBA" id="ARBA00022842"/>
    </source>
</evidence>
<evidence type="ECO:0000256" key="9">
    <source>
        <dbReference type="ARBA" id="ARBA00022741"/>
    </source>
</evidence>
<keyword evidence="8" id="KW-0479">Metal-binding</keyword>
<keyword evidence="11" id="KW-0067">ATP-binding</keyword>
<keyword evidence="9" id="KW-0547">Nucleotide-binding</keyword>
<evidence type="ECO:0000259" key="16">
    <source>
        <dbReference type="Pfam" id="PF01326"/>
    </source>
</evidence>
<evidence type="ECO:0000256" key="5">
    <source>
        <dbReference type="ARBA" id="ARBA00011996"/>
    </source>
</evidence>
<protein>
    <recommendedName>
        <fullName evidence="6">Phosphoenolpyruvate synthase</fullName>
        <ecNumber evidence="5">2.7.9.2</ecNumber>
    </recommendedName>
    <alternativeName>
        <fullName evidence="13">Pyruvate, water dikinase</fullName>
    </alternativeName>
</protein>
<sequence length="843" mass="91058">MSLTQLFRHWTYQIFAPGILLREKYNAFKELLRYDDLCLDIIAEIEDIHYGNEHADWARIVWLCKRLSSAVEHLTAELTLLSPAKYVDLPEYARKIDFYVRMALDVPVPDMSPPYLLSLAEAAAHPEMVGGKAAALGRLHADGGIPCPPGIVVTAGAFRYILEASELRPKLDAKLRKVILSKPDEMAGLAAELRQMILSIHVPEDIAGPLRQAAEDMARVGNGFLAVRSSALAEDGQASFAGQYESVLSVKPEEAISAYKAVLASKYGPRALTYRVLNGLSDEETSMAVLIMPMIDAKSAGVLYTLDPGGRVQGREVMGVYAAKGLGTAVVDGCIIPESVVMTRGKHPRVLTRDPDPDATDAPETALPDEAAERLAEIGLRLESLFGRPQDVEWAMDRAADLFILQSRDVNADAEGALPGEADAEEAFGAYVDDGQPDKDAAGDLPAPLLTDGGRVSNGVVAGRAVHAQTVIEVSAIPAGAILLTPTLSPALARLAGRVSGVVAAAGSRAGHFASVAREFGLPVAVFGPEIFTHIPDGQEITLDADAGKVFPGRVESLLAAAADPTPKKATPQGNRLEKIIPLVARLTLTDPESPDFAPANMRSIHDIVRFAHEKSVAEMFSLVGRGGRGLATAKRLKTPLPFTMYILDLGGGLFEGMEGAPTVTPGEIKSAPMWAIWSGLTSPLASWDDDAQFADWEELDRISAGIFSGKSRLLASYAVISANYAHLMIRFGYHFSVLDTVCGPEDKNNYINFRFKGGGGALDQRLSRIEFLSRVLTHFSFTVTIKGDMLDARMARENEVIIQKRLAMLGYLLARTKLMDITMSEATDMRALVDDFLDKTDR</sequence>
<evidence type="ECO:0000256" key="7">
    <source>
        <dbReference type="ARBA" id="ARBA00022679"/>
    </source>
</evidence>
<dbReference type="SUPFAM" id="SSF56059">
    <property type="entry name" value="Glutathione synthetase ATP-binding domain-like"/>
    <property type="match status" value="1"/>
</dbReference>
<accession>A0A7K3NMJ4</accession>
<dbReference type="EMBL" id="JAAGRQ010000034">
    <property type="protein sequence ID" value="NDY57033.1"/>
    <property type="molecule type" value="Genomic_DNA"/>
</dbReference>
<comment type="cofactor">
    <cofactor evidence="1">
        <name>Mg(2+)</name>
        <dbReference type="ChEBI" id="CHEBI:18420"/>
    </cofactor>
</comment>
<evidence type="ECO:0000313" key="18">
    <source>
        <dbReference type="Proteomes" id="UP000469724"/>
    </source>
</evidence>
<evidence type="ECO:0000256" key="14">
    <source>
        <dbReference type="ARBA" id="ARBA00047700"/>
    </source>
</evidence>
<dbReference type="InterPro" id="IPR002192">
    <property type="entry name" value="PPDK_AMP/ATP-bd"/>
</dbReference>
<feature type="domain" description="Pyruvate phosphate dikinase AMP/ATP-binding" evidence="16">
    <location>
        <begin position="127"/>
        <end position="414"/>
    </location>
</feature>
<evidence type="ECO:0000256" key="10">
    <source>
        <dbReference type="ARBA" id="ARBA00022777"/>
    </source>
</evidence>
<dbReference type="PANTHER" id="PTHR43030">
    <property type="entry name" value="PHOSPHOENOLPYRUVATE SYNTHASE"/>
    <property type="match status" value="1"/>
</dbReference>
<keyword evidence="17" id="KW-0670">Pyruvate</keyword>
<dbReference type="InterPro" id="IPR006319">
    <property type="entry name" value="PEP_synth"/>
</dbReference>
<name>A0A7K3NMJ4_9BACT</name>
<dbReference type="Pfam" id="PF00391">
    <property type="entry name" value="PEP-utilizers"/>
    <property type="match status" value="1"/>
</dbReference>
<dbReference type="Proteomes" id="UP000469724">
    <property type="component" value="Unassembled WGS sequence"/>
</dbReference>
<feature type="domain" description="PEP-utilising enzyme mobile" evidence="15">
    <location>
        <begin position="477"/>
        <end position="548"/>
    </location>
</feature>
<evidence type="ECO:0000256" key="1">
    <source>
        <dbReference type="ARBA" id="ARBA00001946"/>
    </source>
</evidence>
<comment type="pathway">
    <text evidence="3">Carbohydrate biosynthesis; gluconeogenesis.</text>
</comment>
<dbReference type="InterPro" id="IPR013815">
    <property type="entry name" value="ATP_grasp_subdomain_1"/>
</dbReference>
<comment type="catalytic activity">
    <reaction evidence="14">
        <text>pyruvate + ATP + H2O = phosphoenolpyruvate + AMP + phosphate + 2 H(+)</text>
        <dbReference type="Rhea" id="RHEA:11364"/>
        <dbReference type="ChEBI" id="CHEBI:15361"/>
        <dbReference type="ChEBI" id="CHEBI:15377"/>
        <dbReference type="ChEBI" id="CHEBI:15378"/>
        <dbReference type="ChEBI" id="CHEBI:30616"/>
        <dbReference type="ChEBI" id="CHEBI:43474"/>
        <dbReference type="ChEBI" id="CHEBI:58702"/>
        <dbReference type="ChEBI" id="CHEBI:456215"/>
        <dbReference type="EC" id="2.7.9.2"/>
    </reaction>
</comment>
<dbReference type="PANTHER" id="PTHR43030:SF1">
    <property type="entry name" value="PHOSPHOENOLPYRUVATE SYNTHASE"/>
    <property type="match status" value="1"/>
</dbReference>
<dbReference type="GO" id="GO:0046872">
    <property type="term" value="F:metal ion binding"/>
    <property type="evidence" value="ECO:0007669"/>
    <property type="project" value="UniProtKB-KW"/>
</dbReference>
<dbReference type="Gene3D" id="3.50.30.10">
    <property type="entry name" value="Phosphohistidine domain"/>
    <property type="match status" value="1"/>
</dbReference>
<organism evidence="17 18">
    <name type="scientific">Desulfolutivibrio sulfodismutans</name>
    <dbReference type="NCBI Taxonomy" id="63561"/>
    <lineage>
        <taxon>Bacteria</taxon>
        <taxon>Pseudomonadati</taxon>
        <taxon>Thermodesulfobacteriota</taxon>
        <taxon>Desulfovibrionia</taxon>
        <taxon>Desulfovibrionales</taxon>
        <taxon>Desulfovibrionaceae</taxon>
        <taxon>Desulfolutivibrio</taxon>
    </lineage>
</organism>
<dbReference type="Pfam" id="PF01326">
    <property type="entry name" value="PPDK_N"/>
    <property type="match status" value="1"/>
</dbReference>
<evidence type="ECO:0000256" key="6">
    <source>
        <dbReference type="ARBA" id="ARBA00021623"/>
    </source>
</evidence>
<dbReference type="InterPro" id="IPR008279">
    <property type="entry name" value="PEP-util_enz_mobile_dom"/>
</dbReference>
<dbReference type="Gene3D" id="3.30.1490.20">
    <property type="entry name" value="ATP-grasp fold, A domain"/>
    <property type="match status" value="1"/>
</dbReference>
<dbReference type="AlphaFoldDB" id="A0A7K3NMJ4"/>
<comment type="similarity">
    <text evidence="4">Belongs to the PEP-utilizing enzyme family.</text>
</comment>
<evidence type="ECO:0000256" key="13">
    <source>
        <dbReference type="ARBA" id="ARBA00033470"/>
    </source>
</evidence>
<keyword evidence="7" id="KW-0808">Transferase</keyword>
<evidence type="ECO:0000256" key="2">
    <source>
        <dbReference type="ARBA" id="ARBA00002988"/>
    </source>
</evidence>
<keyword evidence="10 17" id="KW-0418">Kinase</keyword>
<dbReference type="EC" id="2.7.9.2" evidence="5"/>
<reference evidence="17 18" key="1">
    <citation type="submission" date="2020-02" db="EMBL/GenBank/DDBJ databases">
        <title>Comparative genomics of sulfur disproportionating microorganisms.</title>
        <authorList>
            <person name="Ward L.M."/>
            <person name="Bertran E."/>
            <person name="Johnston D.T."/>
        </authorList>
    </citation>
    <scope>NUCLEOTIDE SEQUENCE [LARGE SCALE GENOMIC DNA]</scope>
    <source>
        <strain evidence="17 18">DSM 3696</strain>
    </source>
</reference>
<dbReference type="GO" id="GO:0006094">
    <property type="term" value="P:gluconeogenesis"/>
    <property type="evidence" value="ECO:0007669"/>
    <property type="project" value="UniProtKB-UniPathway"/>
</dbReference>
<comment type="function">
    <text evidence="2">Catalyzes the phosphorylation of pyruvate to phosphoenolpyruvate.</text>
</comment>
<evidence type="ECO:0000313" key="17">
    <source>
        <dbReference type="EMBL" id="NDY57033.1"/>
    </source>
</evidence>
<dbReference type="InterPro" id="IPR036637">
    <property type="entry name" value="Phosphohistidine_dom_sf"/>
</dbReference>
<dbReference type="Gene3D" id="3.30.470.20">
    <property type="entry name" value="ATP-grasp fold, B domain"/>
    <property type="match status" value="1"/>
</dbReference>
<evidence type="ECO:0000256" key="8">
    <source>
        <dbReference type="ARBA" id="ARBA00022723"/>
    </source>
</evidence>
<dbReference type="GO" id="GO:0005524">
    <property type="term" value="F:ATP binding"/>
    <property type="evidence" value="ECO:0007669"/>
    <property type="project" value="UniProtKB-KW"/>
</dbReference>
<evidence type="ECO:0000256" key="3">
    <source>
        <dbReference type="ARBA" id="ARBA00004742"/>
    </source>
</evidence>
<dbReference type="RefSeq" id="WP_163302079.1">
    <property type="nucleotide sequence ID" value="NZ_JAAGRQ010000034.1"/>
</dbReference>
<evidence type="ECO:0000259" key="15">
    <source>
        <dbReference type="Pfam" id="PF00391"/>
    </source>
</evidence>
<comment type="caution">
    <text evidence="17">The sequence shown here is derived from an EMBL/GenBank/DDBJ whole genome shotgun (WGS) entry which is preliminary data.</text>
</comment>
<keyword evidence="18" id="KW-1185">Reference proteome</keyword>
<keyword evidence="12" id="KW-0460">Magnesium</keyword>